<dbReference type="AlphaFoldDB" id="A0A6A1VTI9"/>
<sequence length="230" mass="26142">MPHGKFIGRRFKRIMHYLKHMASFGLHLQPSSKPTLYAFRDADWAGCPDDCRSTGDFCIFYGSNLICWNSRKQQTMARSSMEAEYKSLANTTAEILWVQSLLKELCIFLPAAPQLWCDNLGATYLSANPVFHSRTKDVEIDFHFVRYRVATKTLAVSFISSKDQLADIFYKAPCFGSVSSAKVESHCLPFTVGLEGGCQHTILHLSSGRVPFLRILEFIFLRVYSRIAFC</sequence>
<gene>
    <name evidence="1" type="ORF">CJ030_MR4G003038</name>
</gene>
<organism evidence="1 2">
    <name type="scientific">Morella rubra</name>
    <name type="common">Chinese bayberry</name>
    <dbReference type="NCBI Taxonomy" id="262757"/>
    <lineage>
        <taxon>Eukaryota</taxon>
        <taxon>Viridiplantae</taxon>
        <taxon>Streptophyta</taxon>
        <taxon>Embryophyta</taxon>
        <taxon>Tracheophyta</taxon>
        <taxon>Spermatophyta</taxon>
        <taxon>Magnoliopsida</taxon>
        <taxon>eudicotyledons</taxon>
        <taxon>Gunneridae</taxon>
        <taxon>Pentapetalae</taxon>
        <taxon>rosids</taxon>
        <taxon>fabids</taxon>
        <taxon>Fagales</taxon>
        <taxon>Myricaceae</taxon>
        <taxon>Morella</taxon>
    </lineage>
</organism>
<reference evidence="1 2" key="1">
    <citation type="journal article" date="2019" name="Plant Biotechnol. J.">
        <title>The red bayberry genome and genetic basis of sex determination.</title>
        <authorList>
            <person name="Jia H.M."/>
            <person name="Jia H.J."/>
            <person name="Cai Q.L."/>
            <person name="Wang Y."/>
            <person name="Zhao H.B."/>
            <person name="Yang W.F."/>
            <person name="Wang G.Y."/>
            <person name="Li Y.H."/>
            <person name="Zhan D.L."/>
            <person name="Shen Y.T."/>
            <person name="Niu Q.F."/>
            <person name="Chang L."/>
            <person name="Qiu J."/>
            <person name="Zhao L."/>
            <person name="Xie H.B."/>
            <person name="Fu W.Y."/>
            <person name="Jin J."/>
            <person name="Li X.W."/>
            <person name="Jiao Y."/>
            <person name="Zhou C.C."/>
            <person name="Tu T."/>
            <person name="Chai C.Y."/>
            <person name="Gao J.L."/>
            <person name="Fan L.J."/>
            <person name="van de Weg E."/>
            <person name="Wang J.Y."/>
            <person name="Gao Z.S."/>
        </authorList>
    </citation>
    <scope>NUCLEOTIDE SEQUENCE [LARGE SCALE GENOMIC DNA]</scope>
    <source>
        <tissue evidence="1">Leaves</tissue>
    </source>
</reference>
<proteinExistence type="predicted"/>
<dbReference type="PANTHER" id="PTHR11439">
    <property type="entry name" value="GAG-POL-RELATED RETROTRANSPOSON"/>
    <property type="match status" value="1"/>
</dbReference>
<name>A0A6A1VTI9_9ROSI</name>
<evidence type="ECO:0000313" key="1">
    <source>
        <dbReference type="EMBL" id="KAB1216292.1"/>
    </source>
</evidence>
<dbReference type="PANTHER" id="PTHR11439:SF500">
    <property type="entry name" value="RNA-DIRECTED DNA POLYMERASE"/>
    <property type="match status" value="1"/>
</dbReference>
<dbReference type="CDD" id="cd09272">
    <property type="entry name" value="RNase_HI_RT_Ty1"/>
    <property type="match status" value="1"/>
</dbReference>
<dbReference type="OrthoDB" id="1931513at2759"/>
<protein>
    <submittedName>
        <fullName evidence="1">Copia protein</fullName>
    </submittedName>
</protein>
<comment type="caution">
    <text evidence="1">The sequence shown here is derived from an EMBL/GenBank/DDBJ whole genome shotgun (WGS) entry which is preliminary data.</text>
</comment>
<dbReference type="Proteomes" id="UP000516437">
    <property type="component" value="Chromosome 4"/>
</dbReference>
<keyword evidence="2" id="KW-1185">Reference proteome</keyword>
<dbReference type="EMBL" id="RXIC02000022">
    <property type="protein sequence ID" value="KAB1216292.1"/>
    <property type="molecule type" value="Genomic_DNA"/>
</dbReference>
<evidence type="ECO:0000313" key="2">
    <source>
        <dbReference type="Proteomes" id="UP000516437"/>
    </source>
</evidence>
<accession>A0A6A1VTI9</accession>